<dbReference type="EMBL" id="JEWH01000021">
    <property type="protein sequence ID" value="EXB05737.1"/>
    <property type="molecule type" value="Genomic_DNA"/>
</dbReference>
<dbReference type="PROSITE" id="PS51257">
    <property type="entry name" value="PROKAR_LIPOPROTEIN"/>
    <property type="match status" value="1"/>
</dbReference>
<comment type="caution">
    <text evidence="1">The sequence shown here is derived from an EMBL/GenBank/DDBJ whole genome shotgun (WGS) entry which is preliminary data.</text>
</comment>
<proteinExistence type="predicted"/>
<name>A0A009HNJ5_ACIB9</name>
<dbReference type="RefSeq" id="WP_032051148.1">
    <property type="nucleotide sequence ID" value="NZ_JEWH01000021.1"/>
</dbReference>
<dbReference type="Proteomes" id="UP000020595">
    <property type="component" value="Unassembled WGS sequence"/>
</dbReference>
<reference evidence="1 2" key="1">
    <citation type="submission" date="2014-02" db="EMBL/GenBank/DDBJ databases">
        <title>Comparative genomics and transcriptomics to identify genetic mechanisms underlying the emergence of carbapenem resistant Acinetobacter baumannii (CRAb).</title>
        <authorList>
            <person name="Harris A.D."/>
            <person name="Johnson K.J."/>
            <person name="George J."/>
            <person name="Shefchek K."/>
            <person name="Daugherty S.C."/>
            <person name="Parankush S."/>
            <person name="Sadzewicz L."/>
            <person name="Tallon L."/>
            <person name="Sengamalay N."/>
            <person name="Hazen T.H."/>
            <person name="Rasko D.A."/>
        </authorList>
    </citation>
    <scope>NUCLEOTIDE SEQUENCE [LARGE SCALE GENOMIC DNA]</scope>
    <source>
        <strain evidence="1 2">1295743</strain>
    </source>
</reference>
<organism evidence="1 2">
    <name type="scientific">Acinetobacter baumannii (strain 1295743)</name>
    <dbReference type="NCBI Taxonomy" id="1310613"/>
    <lineage>
        <taxon>Bacteria</taxon>
        <taxon>Pseudomonadati</taxon>
        <taxon>Pseudomonadota</taxon>
        <taxon>Gammaproteobacteria</taxon>
        <taxon>Moraxellales</taxon>
        <taxon>Moraxellaceae</taxon>
        <taxon>Acinetobacter</taxon>
        <taxon>Acinetobacter calcoaceticus/baumannii complex</taxon>
    </lineage>
</organism>
<evidence type="ECO:0000313" key="1">
    <source>
        <dbReference type="EMBL" id="EXB05737.1"/>
    </source>
</evidence>
<sequence>MKRCLLVLLLGLGLAACNDNDHDDQVSTEKPALAPSLDVGTYIISTETDQELPMAGKYYSGADGSKLLVLDDDENRAKIVMSYDAKTKAWRSNQSNQAMTVELAHYEKIADQKLLLNQLVGTYDLSFPDGTTVNAEVSAQGKIVSKDSNCVFTGVITESALANTANYQLTDNQCDALKNNSKGYIVVDEDLEPMSFRLVSDTIASKDIWAFAQS</sequence>
<accession>A0A009HNJ5</accession>
<protein>
    <submittedName>
        <fullName evidence="1">Putative signal peptide containing protein</fullName>
    </submittedName>
</protein>
<gene>
    <name evidence="1" type="ORF">J512_1940</name>
</gene>
<dbReference type="AlphaFoldDB" id="A0A009HNJ5"/>
<evidence type="ECO:0000313" key="2">
    <source>
        <dbReference type="Proteomes" id="UP000020595"/>
    </source>
</evidence>
<dbReference type="PATRIC" id="fig|1310613.3.peg.1861"/>